<feature type="compositionally biased region" description="Low complexity" evidence="1">
    <location>
        <begin position="355"/>
        <end position="367"/>
    </location>
</feature>
<dbReference type="AlphaFoldDB" id="A0A072P9J6"/>
<dbReference type="OrthoDB" id="332863at2759"/>
<feature type="region of interest" description="Disordered" evidence="1">
    <location>
        <begin position="320"/>
        <end position="390"/>
    </location>
</feature>
<dbReference type="PANTHER" id="PTHR36142">
    <property type="entry name" value="METALLO-HYDROLASE/OXIDOREDUCTASE SUPERFAMILY PROTEIN"/>
    <property type="match status" value="1"/>
</dbReference>
<evidence type="ECO:0000313" key="3">
    <source>
        <dbReference type="Proteomes" id="UP000027920"/>
    </source>
</evidence>
<proteinExistence type="predicted"/>
<dbReference type="GeneID" id="25286758"/>
<name>A0A072P9J6_9EURO</name>
<feature type="compositionally biased region" description="Polar residues" evidence="1">
    <location>
        <begin position="368"/>
        <end position="378"/>
    </location>
</feature>
<evidence type="ECO:0000256" key="1">
    <source>
        <dbReference type="SAM" id="MobiDB-lite"/>
    </source>
</evidence>
<dbReference type="HOGENOM" id="CLU_047435_2_0_1"/>
<organism evidence="2 3">
    <name type="scientific">Exophiala aquamarina CBS 119918</name>
    <dbReference type="NCBI Taxonomy" id="1182545"/>
    <lineage>
        <taxon>Eukaryota</taxon>
        <taxon>Fungi</taxon>
        <taxon>Dikarya</taxon>
        <taxon>Ascomycota</taxon>
        <taxon>Pezizomycotina</taxon>
        <taxon>Eurotiomycetes</taxon>
        <taxon>Chaetothyriomycetidae</taxon>
        <taxon>Chaetothyriales</taxon>
        <taxon>Herpotrichiellaceae</taxon>
        <taxon>Exophiala</taxon>
    </lineage>
</organism>
<dbReference type="Pfam" id="PF13483">
    <property type="entry name" value="Lactamase_B_3"/>
    <property type="match status" value="1"/>
</dbReference>
<dbReference type="EMBL" id="AMGV01000019">
    <property type="protein sequence ID" value="KEF52235.1"/>
    <property type="molecule type" value="Genomic_DNA"/>
</dbReference>
<reference evidence="2 3" key="1">
    <citation type="submission" date="2013-03" db="EMBL/GenBank/DDBJ databases">
        <title>The Genome Sequence of Exophiala aquamarina CBS 119918.</title>
        <authorList>
            <consortium name="The Broad Institute Genomics Platform"/>
            <person name="Cuomo C."/>
            <person name="de Hoog S."/>
            <person name="Gorbushina A."/>
            <person name="Walker B."/>
            <person name="Young S.K."/>
            <person name="Zeng Q."/>
            <person name="Gargeya S."/>
            <person name="Fitzgerald M."/>
            <person name="Haas B."/>
            <person name="Abouelleil A."/>
            <person name="Allen A.W."/>
            <person name="Alvarado L."/>
            <person name="Arachchi H.M."/>
            <person name="Berlin A.M."/>
            <person name="Chapman S.B."/>
            <person name="Gainer-Dewar J."/>
            <person name="Goldberg J."/>
            <person name="Griggs A."/>
            <person name="Gujja S."/>
            <person name="Hansen M."/>
            <person name="Howarth C."/>
            <person name="Imamovic A."/>
            <person name="Ireland A."/>
            <person name="Larimer J."/>
            <person name="McCowan C."/>
            <person name="Murphy C."/>
            <person name="Pearson M."/>
            <person name="Poon T.W."/>
            <person name="Priest M."/>
            <person name="Roberts A."/>
            <person name="Saif S."/>
            <person name="Shea T."/>
            <person name="Sisk P."/>
            <person name="Sykes S."/>
            <person name="Wortman J."/>
            <person name="Nusbaum C."/>
            <person name="Birren B."/>
        </authorList>
    </citation>
    <scope>NUCLEOTIDE SEQUENCE [LARGE SCALE GENOMIC DNA]</scope>
    <source>
        <strain evidence="2 3">CBS 119918</strain>
    </source>
</reference>
<dbReference type="Proteomes" id="UP000027920">
    <property type="component" value="Unassembled WGS sequence"/>
</dbReference>
<dbReference type="Gene3D" id="3.60.15.10">
    <property type="entry name" value="Ribonuclease Z/Hydroxyacylglutathione hydrolase-like"/>
    <property type="match status" value="1"/>
</dbReference>
<keyword evidence="3" id="KW-1185">Reference proteome</keyword>
<dbReference type="RefSeq" id="XP_013254825.1">
    <property type="nucleotide sequence ID" value="XM_013399371.1"/>
</dbReference>
<dbReference type="PANTHER" id="PTHR36142:SF5">
    <property type="entry name" value="METALLO-BETA-LACTAMASE DOMAIN-CONTAINING PROTEIN"/>
    <property type="match status" value="1"/>
</dbReference>
<comment type="caution">
    <text evidence="2">The sequence shown here is derived from an EMBL/GenBank/DDBJ whole genome shotgun (WGS) entry which is preliminary data.</text>
</comment>
<sequence>MSVSVRHLNGDSTFLLVFSPETHPLPSDLLSANGAFSVLLDPWLSGPSVVTAPWFAKTTLRTPSAISHLSEIEEPDVVVVSQNKPDHCHKDTLLQLRPEGKTVIAAEPGAARVIKSWRHFDPNRVVGLSKFDPKVKFGRSLRLRIPPLSPSGFPGEICISFIAAKNYITGLHNAFGITYQPPTHTQSVAPIATVDLPRTTKYFHMPLSPMTVPPSSPPAPLSPLSNRPMSFSFNDSALDRKSLQESRLPQPLSSHRPRLSRSSNTASSEFLPVTEQPILRAEAKLGDGEIVPRVVTIPNQSPLLDIPFHFELDAAPTFVRKLPTPPESPDVPAQVQQPLPPPPPTTTFGFSPILPSAMSPSASTTTPRGSLSTTSVRSPTHHKSLSSVSSCPTLNINSPVTPARPRAISVIYSPHGLPLSDLQPYIETHLVRLAGAIPLTILFHSFDHAQNPWYFGGNIMTGMYGGADIARALMARCWISAHDEEKDDRGLSVKRLRVKRITAEEVRRALWEGEEGEWLKKKGWTCDVRSLDVGKDMVVGPTRDLCAGMEGKRESRLMKFALPV</sequence>
<protein>
    <submittedName>
        <fullName evidence="2">Uncharacterized protein</fullName>
    </submittedName>
</protein>
<dbReference type="STRING" id="1182545.A0A072P9J6"/>
<feature type="region of interest" description="Disordered" evidence="1">
    <location>
        <begin position="239"/>
        <end position="270"/>
    </location>
</feature>
<dbReference type="VEuPathDB" id="FungiDB:A1O9_11862"/>
<gene>
    <name evidence="2" type="ORF">A1O9_11862</name>
</gene>
<dbReference type="InterPro" id="IPR036866">
    <property type="entry name" value="RibonucZ/Hydroxyglut_hydro"/>
</dbReference>
<evidence type="ECO:0000313" key="2">
    <source>
        <dbReference type="EMBL" id="KEF52235.1"/>
    </source>
</evidence>
<accession>A0A072P9J6</accession>